<organism evidence="1 2">
    <name type="scientific">Stratiformator vulcanicus</name>
    <dbReference type="NCBI Taxonomy" id="2527980"/>
    <lineage>
        <taxon>Bacteria</taxon>
        <taxon>Pseudomonadati</taxon>
        <taxon>Planctomycetota</taxon>
        <taxon>Planctomycetia</taxon>
        <taxon>Planctomycetales</taxon>
        <taxon>Planctomycetaceae</taxon>
        <taxon>Stratiformator</taxon>
    </lineage>
</organism>
<dbReference type="AlphaFoldDB" id="A0A517QYN8"/>
<reference evidence="1 2" key="1">
    <citation type="submission" date="2019-02" db="EMBL/GenBank/DDBJ databases">
        <title>Deep-cultivation of Planctomycetes and their phenomic and genomic characterization uncovers novel biology.</title>
        <authorList>
            <person name="Wiegand S."/>
            <person name="Jogler M."/>
            <person name="Boedeker C."/>
            <person name="Pinto D."/>
            <person name="Vollmers J."/>
            <person name="Rivas-Marin E."/>
            <person name="Kohn T."/>
            <person name="Peeters S.H."/>
            <person name="Heuer A."/>
            <person name="Rast P."/>
            <person name="Oberbeckmann S."/>
            <person name="Bunk B."/>
            <person name="Jeske O."/>
            <person name="Meyerdierks A."/>
            <person name="Storesund J.E."/>
            <person name="Kallscheuer N."/>
            <person name="Luecker S."/>
            <person name="Lage O.M."/>
            <person name="Pohl T."/>
            <person name="Merkel B.J."/>
            <person name="Hornburger P."/>
            <person name="Mueller R.-W."/>
            <person name="Bruemmer F."/>
            <person name="Labrenz M."/>
            <person name="Spormann A.M."/>
            <person name="Op den Camp H."/>
            <person name="Overmann J."/>
            <person name="Amann R."/>
            <person name="Jetten M.S.M."/>
            <person name="Mascher T."/>
            <person name="Medema M.H."/>
            <person name="Devos D.P."/>
            <person name="Kaster A.-K."/>
            <person name="Ovreas L."/>
            <person name="Rohde M."/>
            <person name="Galperin M.Y."/>
            <person name="Jogler C."/>
        </authorList>
    </citation>
    <scope>NUCLEOTIDE SEQUENCE [LARGE SCALE GENOMIC DNA]</scope>
    <source>
        <strain evidence="1 2">Pan189</strain>
    </source>
</reference>
<accession>A0A517QYN8</accession>
<gene>
    <name evidence="1" type="ORF">Pan189_11320</name>
</gene>
<sequence length="107" mass="12061">MSLEAASVKTVEQLHEYVHGVLCAHENLLPDQFTTSSIPMMRKGRSCGLQFSLKGPRELRLGAVWATDHNVILFYDARGERFRRERLNCRLSTAADRNSEGSLRNAA</sequence>
<keyword evidence="2" id="KW-1185">Reference proteome</keyword>
<dbReference type="EMBL" id="CP036268">
    <property type="protein sequence ID" value="QDT36769.1"/>
    <property type="molecule type" value="Genomic_DNA"/>
</dbReference>
<dbReference type="RefSeq" id="WP_145362946.1">
    <property type="nucleotide sequence ID" value="NZ_CP036268.1"/>
</dbReference>
<dbReference type="KEGG" id="svp:Pan189_11320"/>
<dbReference type="OrthoDB" id="277143at2"/>
<protein>
    <submittedName>
        <fullName evidence="1">Uncharacterized protein</fullName>
    </submittedName>
</protein>
<dbReference type="Proteomes" id="UP000317318">
    <property type="component" value="Chromosome"/>
</dbReference>
<evidence type="ECO:0000313" key="2">
    <source>
        <dbReference type="Proteomes" id="UP000317318"/>
    </source>
</evidence>
<evidence type="ECO:0000313" key="1">
    <source>
        <dbReference type="EMBL" id="QDT36769.1"/>
    </source>
</evidence>
<proteinExistence type="predicted"/>
<name>A0A517QYN8_9PLAN</name>